<reference evidence="4" key="1">
    <citation type="submission" date="2016-10" db="EMBL/GenBank/DDBJ databases">
        <authorList>
            <person name="Varghese N."/>
            <person name="Submissions S."/>
        </authorList>
    </citation>
    <scope>NUCLEOTIDE SEQUENCE [LARGE SCALE GENOMIC DNA]</scope>
    <source>
        <strain evidence="4">DSM 21580</strain>
    </source>
</reference>
<protein>
    <recommendedName>
        <fullName evidence="2">CAAX prenyl protease 2/Lysostaphin resistance protein A-like domain-containing protein</fullName>
    </recommendedName>
</protein>
<feature type="transmembrane region" description="Helical" evidence="1">
    <location>
        <begin position="188"/>
        <end position="207"/>
    </location>
</feature>
<dbReference type="PANTHER" id="PTHR36435:SF1">
    <property type="entry name" value="CAAX AMINO TERMINAL PROTEASE FAMILY PROTEIN"/>
    <property type="match status" value="1"/>
</dbReference>
<dbReference type="Pfam" id="PF02517">
    <property type="entry name" value="Rce1-like"/>
    <property type="match status" value="1"/>
</dbReference>
<feature type="transmembrane region" description="Helical" evidence="1">
    <location>
        <begin position="133"/>
        <end position="151"/>
    </location>
</feature>
<dbReference type="Proteomes" id="UP000236738">
    <property type="component" value="Unassembled WGS sequence"/>
</dbReference>
<feature type="transmembrane region" description="Helical" evidence="1">
    <location>
        <begin position="53"/>
        <end position="71"/>
    </location>
</feature>
<keyword evidence="4" id="KW-1185">Reference proteome</keyword>
<dbReference type="InterPro" id="IPR052710">
    <property type="entry name" value="CAAX_protease"/>
</dbReference>
<evidence type="ECO:0000256" key="1">
    <source>
        <dbReference type="SAM" id="Phobius"/>
    </source>
</evidence>
<dbReference type="AlphaFoldDB" id="A0A1H5TXY4"/>
<feature type="transmembrane region" description="Helical" evidence="1">
    <location>
        <begin position="91"/>
        <end position="112"/>
    </location>
</feature>
<name>A0A1H5TXY4_9FLAO</name>
<gene>
    <name evidence="3" type="ORF">SAMN05421847_0605</name>
</gene>
<accession>A0A1H5TXY4</accession>
<feature type="transmembrane region" description="Helical" evidence="1">
    <location>
        <begin position="247"/>
        <end position="264"/>
    </location>
</feature>
<feature type="domain" description="CAAX prenyl protease 2/Lysostaphin resistance protein A-like" evidence="2">
    <location>
        <begin position="138"/>
        <end position="225"/>
    </location>
</feature>
<dbReference type="PANTHER" id="PTHR36435">
    <property type="entry name" value="SLR1288 PROTEIN"/>
    <property type="match status" value="1"/>
</dbReference>
<feature type="transmembrane region" description="Helical" evidence="1">
    <location>
        <begin position="212"/>
        <end position="232"/>
    </location>
</feature>
<proteinExistence type="predicted"/>
<keyword evidence="1" id="KW-0472">Membrane</keyword>
<sequence length="275" mass="31238">MERLKSFNFTIGWREIGILIGGYFVAQIILLAVVMSYSFFLKQDVMLSSGFQLIAYVLSLGLPILFFDLFVTRPQGFKLNFNFSSKPVLTYIQVFLMMFGMMLISEFLTNLIPTKGPIFGDLYLKFVAQMNSISMDHAAMLIMVAILAPIFEEILFRGIILKAMLNKGVSPKKAIVFSSLIFGAVHGYPWQFLGAFLLGLVLGLVYWKTKSLLMSILLHSFNNFIAAMLIIFTKDETFTQSFGVPEIYILALGLIIFGLSYYFFMHKNKVVYQDN</sequence>
<dbReference type="InterPro" id="IPR003675">
    <property type="entry name" value="Rce1/LyrA-like_dom"/>
</dbReference>
<dbReference type="GO" id="GO:0080120">
    <property type="term" value="P:CAAX-box protein maturation"/>
    <property type="evidence" value="ECO:0007669"/>
    <property type="project" value="UniProtKB-ARBA"/>
</dbReference>
<dbReference type="GO" id="GO:0004175">
    <property type="term" value="F:endopeptidase activity"/>
    <property type="evidence" value="ECO:0007669"/>
    <property type="project" value="UniProtKB-ARBA"/>
</dbReference>
<evidence type="ECO:0000313" key="4">
    <source>
        <dbReference type="Proteomes" id="UP000236738"/>
    </source>
</evidence>
<dbReference type="OrthoDB" id="158986at2"/>
<dbReference type="EMBL" id="FNUS01000001">
    <property type="protein sequence ID" value="SEF67590.1"/>
    <property type="molecule type" value="Genomic_DNA"/>
</dbReference>
<evidence type="ECO:0000259" key="2">
    <source>
        <dbReference type="Pfam" id="PF02517"/>
    </source>
</evidence>
<keyword evidence="1" id="KW-1133">Transmembrane helix</keyword>
<feature type="transmembrane region" description="Helical" evidence="1">
    <location>
        <begin position="20"/>
        <end position="41"/>
    </location>
</feature>
<dbReference type="RefSeq" id="WP_103912616.1">
    <property type="nucleotide sequence ID" value="NZ_FNUS01000001.1"/>
</dbReference>
<organism evidence="3 4">
    <name type="scientific">Halpernia humi</name>
    <dbReference type="NCBI Taxonomy" id="493375"/>
    <lineage>
        <taxon>Bacteria</taxon>
        <taxon>Pseudomonadati</taxon>
        <taxon>Bacteroidota</taxon>
        <taxon>Flavobacteriia</taxon>
        <taxon>Flavobacteriales</taxon>
        <taxon>Weeksellaceae</taxon>
        <taxon>Chryseobacterium group</taxon>
        <taxon>Halpernia</taxon>
    </lineage>
</organism>
<keyword evidence="1" id="KW-0812">Transmembrane</keyword>
<evidence type="ECO:0000313" key="3">
    <source>
        <dbReference type="EMBL" id="SEF67590.1"/>
    </source>
</evidence>